<dbReference type="KEGG" id="hhsr:HSR6_0898"/>
<dbReference type="InterPro" id="IPR005835">
    <property type="entry name" value="NTP_transferase_dom"/>
</dbReference>
<evidence type="ECO:0000256" key="1">
    <source>
        <dbReference type="ARBA" id="ARBA00007274"/>
    </source>
</evidence>
<dbReference type="Gene3D" id="3.90.550.10">
    <property type="entry name" value="Spore Coat Polysaccharide Biosynthesis Protein SpsA, Chain A"/>
    <property type="match status" value="1"/>
</dbReference>
<name>A0A1J1ACA0_9EURY</name>
<sequence>MKAVILAAGEGQRLSPLTNVRPKPMLPVANEPILARVIEAVAAAGIEEILLVVGYKSDRIQQAIGDGDDWGVDVTYVKQAKQLGTGDAVLQAEPHVAEDFLVLNGDRVTDSQVLTDVIERREATGETVMAVTRAEERSLYGVVELDGDRVIDIIEKPEPHEIDSDLINAGVYAFGPEIFEAIRATSTHGELALTDVLSTHLDARPIQAVPDRQQWFDVTRPWDLLTVNAALLEGEPVPDRASVDQTAALSAAVAVGSNAQVYPNATVLNGTAIGDNVTIGPNATVSNSILMADVTVEAGAVVRDAIVAENVTIGPNATIVGGKADVILQDSVHRDVTLGGVIGDNAVIGGAVTVHPGSFVGNGATVAHGAQIDGRIEPNGTVQ</sequence>
<evidence type="ECO:0000256" key="2">
    <source>
        <dbReference type="ARBA" id="ARBA00013414"/>
    </source>
</evidence>
<feature type="domain" description="Nucleotidyl transferase" evidence="3">
    <location>
        <begin position="2"/>
        <end position="232"/>
    </location>
</feature>
<organism evidence="5 6">
    <name type="scientific">Halodesulfurarchaeum formicicum</name>
    <dbReference type="NCBI Taxonomy" id="1873524"/>
    <lineage>
        <taxon>Archaea</taxon>
        <taxon>Methanobacteriati</taxon>
        <taxon>Methanobacteriota</taxon>
        <taxon>Stenosarchaea group</taxon>
        <taxon>Halobacteria</taxon>
        <taxon>Halobacteriales</taxon>
        <taxon>Halobacteriaceae</taxon>
        <taxon>Halodesulfurarchaeum</taxon>
    </lineage>
</organism>
<feature type="domain" description="Mannose-1-phosphate guanyltransferase C-terminal" evidence="4">
    <location>
        <begin position="252"/>
        <end position="325"/>
    </location>
</feature>
<dbReference type="InterPro" id="IPR050486">
    <property type="entry name" value="Mannose-1P_guanyltransferase"/>
</dbReference>
<dbReference type="PANTHER" id="PTHR22572">
    <property type="entry name" value="SUGAR-1-PHOSPHATE GUANYL TRANSFERASE"/>
    <property type="match status" value="1"/>
</dbReference>
<dbReference type="SUPFAM" id="SSF53448">
    <property type="entry name" value="Nucleotide-diphospho-sugar transferases"/>
    <property type="match status" value="1"/>
</dbReference>
<dbReference type="InterPro" id="IPR056729">
    <property type="entry name" value="GMPPB_C"/>
</dbReference>
<proteinExistence type="inferred from homology"/>
<comment type="similarity">
    <text evidence="1">Belongs to the transferase hexapeptide repeat family.</text>
</comment>
<gene>
    <name evidence="5" type="primary">graD2</name>
    <name evidence="5" type="ORF">HSR6_0898</name>
</gene>
<evidence type="ECO:0000313" key="6">
    <source>
        <dbReference type="Proteomes" id="UP000186165"/>
    </source>
</evidence>
<dbReference type="Gene3D" id="2.160.10.10">
    <property type="entry name" value="Hexapeptide repeat proteins"/>
    <property type="match status" value="2"/>
</dbReference>
<dbReference type="OrthoDB" id="15372at2157"/>
<keyword evidence="5" id="KW-0548">Nucleotidyltransferase</keyword>
<dbReference type="CDD" id="cd04181">
    <property type="entry name" value="NTP_transferase"/>
    <property type="match status" value="1"/>
</dbReference>
<dbReference type="SUPFAM" id="SSF51161">
    <property type="entry name" value="Trimeric LpxA-like enzymes"/>
    <property type="match status" value="1"/>
</dbReference>
<evidence type="ECO:0000259" key="4">
    <source>
        <dbReference type="Pfam" id="PF25087"/>
    </source>
</evidence>
<dbReference type="GeneID" id="30417418"/>
<dbReference type="Proteomes" id="UP000186165">
    <property type="component" value="Chromosome"/>
</dbReference>
<protein>
    <recommendedName>
        <fullName evidence="2">Bifunctional protein GlmU</fullName>
    </recommendedName>
</protein>
<dbReference type="InterPro" id="IPR011004">
    <property type="entry name" value="Trimer_LpxA-like_sf"/>
</dbReference>
<dbReference type="GO" id="GO:0016779">
    <property type="term" value="F:nucleotidyltransferase activity"/>
    <property type="evidence" value="ECO:0007669"/>
    <property type="project" value="UniProtKB-KW"/>
</dbReference>
<evidence type="ECO:0000313" key="5">
    <source>
        <dbReference type="EMBL" id="APE95351.1"/>
    </source>
</evidence>
<reference evidence="6" key="1">
    <citation type="submission" date="2016-08" db="EMBL/GenBank/DDBJ databases">
        <title>Discovery of first anaerobic lithoheterotrophic haloarchae widely represented in hypersaline habitats.</title>
        <authorList>
            <person name="Sorokin D.Y."/>
            <person name="Kublanov I.V."/>
            <person name="Roman P."/>
            <person name="Sinninghe Damste J.S."/>
            <person name="Golyshin P.N."/>
            <person name="Rojo D."/>
            <person name="Ciordia S."/>
            <person name="Mena Md.C."/>
            <person name="Ferrer M."/>
            <person name="Smedile F."/>
            <person name="Messina E."/>
            <person name="La Cono V."/>
            <person name="Yakimov M.M."/>
        </authorList>
    </citation>
    <scope>NUCLEOTIDE SEQUENCE [LARGE SCALE GENOMIC DNA]</scope>
    <source>
        <strain evidence="6">HSR6</strain>
    </source>
</reference>
<keyword evidence="6" id="KW-1185">Reference proteome</keyword>
<keyword evidence="5" id="KW-0808">Transferase</keyword>
<dbReference type="AlphaFoldDB" id="A0A1J1ACA0"/>
<dbReference type="EMBL" id="CP016804">
    <property type="protein sequence ID" value="APE95351.1"/>
    <property type="molecule type" value="Genomic_DNA"/>
</dbReference>
<dbReference type="InterPro" id="IPR029044">
    <property type="entry name" value="Nucleotide-diphossugar_trans"/>
</dbReference>
<accession>A0A1J1ACA0</accession>
<dbReference type="Pfam" id="PF00483">
    <property type="entry name" value="NTP_transferase"/>
    <property type="match status" value="1"/>
</dbReference>
<dbReference type="Pfam" id="PF25087">
    <property type="entry name" value="GMPPB_C"/>
    <property type="match status" value="1"/>
</dbReference>
<evidence type="ECO:0000259" key="3">
    <source>
        <dbReference type="Pfam" id="PF00483"/>
    </source>
</evidence>
<dbReference type="RefSeq" id="WP_071932924.1">
    <property type="nucleotide sequence ID" value="NZ_CP016804.1"/>
</dbReference>